<dbReference type="PROSITE" id="PS51007">
    <property type="entry name" value="CYTC"/>
    <property type="match status" value="2"/>
</dbReference>
<dbReference type="Gene3D" id="1.10.760.10">
    <property type="entry name" value="Cytochrome c-like domain"/>
    <property type="match status" value="3"/>
</dbReference>
<sequence length="574" mass="64873">MRYARTVVLVAGLLFISLAIFVQGVLPALLPASLEKRVTRVVRTDLGELKWLVSESSDYTALEQLGRQVYIREGCWYCHSQFIRPVNRETRRWGPVSQAGEYAYDLPHLFSTRRIGPDLTRVGLKYGDGWHYAHHWDPRLVVPESNMPAFPWLFDGPYGPFPITEDEEGNRTVERNPISERIFDYASEDTLFLTPNTEGLTFVRERGRRPVILTPNDEYTGDSVRLVVVTEELRGVVAYVQKLGMNRGKWRDLFTPQRVEVAGFTVPRSEEFIEYGQNVYERRCIGCHGVSGDGNGPAATFFEVRPRNFTFGMFKFRRTPSGTLPTDGDLLRTLTRGVRGTPMPTWHTLPEKDRLAVIQYLKYRLACDPGDPEDPDDDYCFFEEEQPPAPLYIGEPPPPSRELLARGEQLWQDVKCWQCHGDEGKGDGPSANELRDDFGFKIRPADLTTGIFRSGPAVEDIFRTMTTGMDGTPMPSFVDQVPDERDRWALSYFVISLSAYKDPLTGEPLDIPADVRARLNDPATQAPESWLAFDPRQDAAARIAEAVTNAWAERHGIMMLPVREGDDAAAGGSR</sequence>
<gene>
    <name evidence="6" type="ORF">GWO12_00720</name>
</gene>
<evidence type="ECO:0000313" key="7">
    <source>
        <dbReference type="Proteomes" id="UP000702544"/>
    </source>
</evidence>
<evidence type="ECO:0000256" key="4">
    <source>
        <dbReference type="PROSITE-ProRule" id="PRU00433"/>
    </source>
</evidence>
<protein>
    <submittedName>
        <fullName evidence="6">Cytochrome c</fullName>
    </submittedName>
</protein>
<evidence type="ECO:0000256" key="2">
    <source>
        <dbReference type="ARBA" id="ARBA00022723"/>
    </source>
</evidence>
<dbReference type="AlphaFoldDB" id="A0AAE4ZA79"/>
<evidence type="ECO:0000256" key="3">
    <source>
        <dbReference type="ARBA" id="ARBA00023004"/>
    </source>
</evidence>
<comment type="caution">
    <text evidence="6">The sequence shown here is derived from an EMBL/GenBank/DDBJ whole genome shotgun (WGS) entry which is preliminary data.</text>
</comment>
<keyword evidence="3 4" id="KW-0408">Iron</keyword>
<keyword evidence="1 4" id="KW-0349">Heme</keyword>
<dbReference type="PANTHER" id="PTHR40394">
    <property type="entry name" value="LIPOPROTEIN-RELATED"/>
    <property type="match status" value="1"/>
</dbReference>
<evidence type="ECO:0000313" key="6">
    <source>
        <dbReference type="EMBL" id="NIR73630.1"/>
    </source>
</evidence>
<dbReference type="Pfam" id="PF13442">
    <property type="entry name" value="Cytochrome_CBB3"/>
    <property type="match status" value="2"/>
</dbReference>
<dbReference type="Proteomes" id="UP000702544">
    <property type="component" value="Unassembled WGS sequence"/>
</dbReference>
<dbReference type="EMBL" id="JAACAK010000002">
    <property type="protein sequence ID" value="NIR73630.1"/>
    <property type="molecule type" value="Genomic_DNA"/>
</dbReference>
<dbReference type="GO" id="GO:0009055">
    <property type="term" value="F:electron transfer activity"/>
    <property type="evidence" value="ECO:0007669"/>
    <property type="project" value="InterPro"/>
</dbReference>
<feature type="domain" description="Cytochrome c" evidence="5">
    <location>
        <begin position="271"/>
        <end position="365"/>
    </location>
</feature>
<keyword evidence="2 4" id="KW-0479">Metal-binding</keyword>
<dbReference type="PANTHER" id="PTHR40394:SF2">
    <property type="entry name" value="QUINOL:CYTOCHROME C OXIDOREDUCTASE MEMBRANE PROTEIN"/>
    <property type="match status" value="1"/>
</dbReference>
<dbReference type="GO" id="GO:0046872">
    <property type="term" value="F:metal ion binding"/>
    <property type="evidence" value="ECO:0007669"/>
    <property type="project" value="UniProtKB-KW"/>
</dbReference>
<dbReference type="GO" id="GO:0020037">
    <property type="term" value="F:heme binding"/>
    <property type="evidence" value="ECO:0007669"/>
    <property type="project" value="InterPro"/>
</dbReference>
<name>A0AAE4ZA79_9BACT</name>
<proteinExistence type="predicted"/>
<feature type="domain" description="Cytochrome c" evidence="5">
    <location>
        <begin position="402"/>
        <end position="497"/>
    </location>
</feature>
<organism evidence="6 7">
    <name type="scientific">Candidatus Kutchimonas denitrificans</name>
    <dbReference type="NCBI Taxonomy" id="3056748"/>
    <lineage>
        <taxon>Bacteria</taxon>
        <taxon>Pseudomonadati</taxon>
        <taxon>Gemmatimonadota</taxon>
        <taxon>Gemmatimonadia</taxon>
        <taxon>Candidatus Palauibacterales</taxon>
        <taxon>Candidatus Palauibacteraceae</taxon>
        <taxon>Candidatus Kutchimonas</taxon>
    </lineage>
</organism>
<dbReference type="InterPro" id="IPR036909">
    <property type="entry name" value="Cyt_c-like_dom_sf"/>
</dbReference>
<dbReference type="InterPro" id="IPR009056">
    <property type="entry name" value="Cyt_c-like_dom"/>
</dbReference>
<evidence type="ECO:0000256" key="1">
    <source>
        <dbReference type="ARBA" id="ARBA00022617"/>
    </source>
</evidence>
<evidence type="ECO:0000259" key="5">
    <source>
        <dbReference type="PROSITE" id="PS51007"/>
    </source>
</evidence>
<reference evidence="6 7" key="1">
    <citation type="submission" date="2020-01" db="EMBL/GenBank/DDBJ databases">
        <title>Genomes assembled from Gulf of Kutch pelagic sediment metagenomes.</title>
        <authorList>
            <person name="Chandrashekar M."/>
            <person name="Mahajan M.S."/>
            <person name="Dave K.J."/>
            <person name="Vatsa P."/>
            <person name="Nathani N.M."/>
        </authorList>
    </citation>
    <scope>NUCLEOTIDE SEQUENCE [LARGE SCALE GENOMIC DNA]</scope>
    <source>
        <strain evidence="6">KS3-K002</strain>
    </source>
</reference>
<dbReference type="InterPro" id="IPR003468">
    <property type="entry name" value="Cyt_c_oxidase_monohaem-su/FixO"/>
</dbReference>
<dbReference type="SUPFAM" id="SSF46626">
    <property type="entry name" value="Cytochrome c"/>
    <property type="match status" value="3"/>
</dbReference>
<dbReference type="Pfam" id="PF02433">
    <property type="entry name" value="FixO"/>
    <property type="match status" value="1"/>
</dbReference>
<accession>A0AAE4ZA79</accession>